<dbReference type="InterPro" id="IPR050277">
    <property type="entry name" value="Sodium:Solute_Symporter"/>
</dbReference>
<evidence type="ECO:0000256" key="8">
    <source>
        <dbReference type="SAM" id="Phobius"/>
    </source>
</evidence>
<dbReference type="Proteomes" id="UP001597040">
    <property type="component" value="Unassembled WGS sequence"/>
</dbReference>
<dbReference type="NCBIfam" id="TIGR00813">
    <property type="entry name" value="sss"/>
    <property type="match status" value="1"/>
</dbReference>
<evidence type="ECO:0000313" key="10">
    <source>
        <dbReference type="Proteomes" id="UP001597040"/>
    </source>
</evidence>
<reference evidence="10" key="1">
    <citation type="journal article" date="2019" name="Int. J. Syst. Evol. Microbiol.">
        <title>The Global Catalogue of Microorganisms (GCM) 10K type strain sequencing project: providing services to taxonomists for standard genome sequencing and annotation.</title>
        <authorList>
            <consortium name="The Broad Institute Genomics Platform"/>
            <consortium name="The Broad Institute Genome Sequencing Center for Infectious Disease"/>
            <person name="Wu L."/>
            <person name="Ma J."/>
        </authorList>
    </citation>
    <scope>NUCLEOTIDE SEQUENCE [LARGE SCALE GENOMIC DNA]</scope>
    <source>
        <strain evidence="10">CCUG 56754</strain>
    </source>
</reference>
<feature type="transmembrane region" description="Helical" evidence="8">
    <location>
        <begin position="123"/>
        <end position="144"/>
    </location>
</feature>
<proteinExistence type="inferred from homology"/>
<keyword evidence="10" id="KW-1185">Reference proteome</keyword>
<evidence type="ECO:0000256" key="4">
    <source>
        <dbReference type="ARBA" id="ARBA00022692"/>
    </source>
</evidence>
<dbReference type="RefSeq" id="WP_390359203.1">
    <property type="nucleotide sequence ID" value="NZ_JBHTKJ010000007.1"/>
</dbReference>
<feature type="transmembrane region" description="Helical" evidence="8">
    <location>
        <begin position="77"/>
        <end position="95"/>
    </location>
</feature>
<keyword evidence="5 8" id="KW-1133">Transmembrane helix</keyword>
<feature type="transmembrane region" description="Helical" evidence="8">
    <location>
        <begin position="315"/>
        <end position="345"/>
    </location>
</feature>
<feature type="transmembrane region" description="Helical" evidence="8">
    <location>
        <begin position="187"/>
        <end position="206"/>
    </location>
</feature>
<feature type="transmembrane region" description="Helical" evidence="8">
    <location>
        <begin position="233"/>
        <end position="252"/>
    </location>
</feature>
<evidence type="ECO:0000256" key="5">
    <source>
        <dbReference type="ARBA" id="ARBA00022989"/>
    </source>
</evidence>
<feature type="transmembrane region" description="Helical" evidence="8">
    <location>
        <begin position="366"/>
        <end position="387"/>
    </location>
</feature>
<dbReference type="PANTHER" id="PTHR48086">
    <property type="entry name" value="SODIUM/PROLINE SYMPORTER-RELATED"/>
    <property type="match status" value="1"/>
</dbReference>
<keyword evidence="6 8" id="KW-0472">Membrane</keyword>
<dbReference type="EMBL" id="JBHTKJ010000007">
    <property type="protein sequence ID" value="MFD1037282.1"/>
    <property type="molecule type" value="Genomic_DNA"/>
</dbReference>
<keyword evidence="4 8" id="KW-0812">Transmembrane</keyword>
<evidence type="ECO:0000256" key="6">
    <source>
        <dbReference type="ARBA" id="ARBA00023136"/>
    </source>
</evidence>
<name>A0ABW3LHW9_9BACI</name>
<protein>
    <submittedName>
        <fullName evidence="9">Sodium/solute symporter</fullName>
    </submittedName>
</protein>
<organism evidence="9 10">
    <name type="scientific">Virgibacillus byunsanensis</name>
    <dbReference type="NCBI Taxonomy" id="570945"/>
    <lineage>
        <taxon>Bacteria</taxon>
        <taxon>Bacillati</taxon>
        <taxon>Bacillota</taxon>
        <taxon>Bacilli</taxon>
        <taxon>Bacillales</taxon>
        <taxon>Bacillaceae</taxon>
        <taxon>Virgibacillus</taxon>
    </lineage>
</organism>
<evidence type="ECO:0000313" key="9">
    <source>
        <dbReference type="EMBL" id="MFD1037282.1"/>
    </source>
</evidence>
<accession>A0ABW3LHW9</accession>
<dbReference type="PANTHER" id="PTHR48086:SF4">
    <property type="entry name" value="SODIUM_PANTOTHENATE SYMPORTER"/>
    <property type="match status" value="1"/>
</dbReference>
<dbReference type="InterPro" id="IPR038377">
    <property type="entry name" value="Na/Glc_symporter_sf"/>
</dbReference>
<comment type="subcellular location">
    <subcellularLocation>
        <location evidence="1">Membrane</location>
        <topology evidence="1">Multi-pass membrane protein</topology>
    </subcellularLocation>
</comment>
<comment type="similarity">
    <text evidence="2 7">Belongs to the sodium:solute symporter (SSF) (TC 2.A.21) family.</text>
</comment>
<evidence type="ECO:0000256" key="7">
    <source>
        <dbReference type="RuleBase" id="RU362091"/>
    </source>
</evidence>
<evidence type="ECO:0000256" key="1">
    <source>
        <dbReference type="ARBA" id="ARBA00004141"/>
    </source>
</evidence>
<dbReference type="Gene3D" id="1.20.1730.10">
    <property type="entry name" value="Sodium/glucose cotransporter"/>
    <property type="match status" value="1"/>
</dbReference>
<gene>
    <name evidence="9" type="ORF">ACFQ3N_02435</name>
</gene>
<evidence type="ECO:0000256" key="2">
    <source>
        <dbReference type="ARBA" id="ARBA00006434"/>
    </source>
</evidence>
<dbReference type="InterPro" id="IPR001734">
    <property type="entry name" value="Na/solute_symporter"/>
</dbReference>
<keyword evidence="3" id="KW-0813">Transport</keyword>
<dbReference type="PROSITE" id="PS50283">
    <property type="entry name" value="NA_SOLUT_SYMP_3"/>
    <property type="match status" value="1"/>
</dbReference>
<feature type="transmembrane region" description="Helical" evidence="8">
    <location>
        <begin position="46"/>
        <end position="65"/>
    </location>
</feature>
<feature type="transmembrane region" description="Helical" evidence="8">
    <location>
        <begin position="150"/>
        <end position="175"/>
    </location>
</feature>
<evidence type="ECO:0000256" key="3">
    <source>
        <dbReference type="ARBA" id="ARBA00022448"/>
    </source>
</evidence>
<dbReference type="Pfam" id="PF00474">
    <property type="entry name" value="SSF"/>
    <property type="match status" value="1"/>
</dbReference>
<comment type="caution">
    <text evidence="9">The sequence shown here is derived from an EMBL/GenBank/DDBJ whole genome shotgun (WGS) entry which is preliminary data.</text>
</comment>
<feature type="transmembrane region" description="Helical" evidence="8">
    <location>
        <begin position="273"/>
        <end position="295"/>
    </location>
</feature>
<feature type="transmembrane region" description="Helical" evidence="8">
    <location>
        <begin position="6"/>
        <end position="25"/>
    </location>
</feature>
<sequence length="486" mass="52432">MEPLIMWGYIVLVVYLIILLVIGYISSKKAKLNVEQHYLGGRSMPAIVVAITFVTASTSAGAFMGEPGLGYSVGMPSLWTSITIIPGLIFATLIFSKKLHAFSVVTNSVTIPSYLGKRYDSNVLRVALAVVLVLFYGVTMVGLFKGAAILFNAVMGIPMNTALIVFGIIVAIYVSFGGFRAIAWTDVVQSVPMVLFSLILITYSFLKVGGLSGLGERLADIDPSLTNMFEPTLYSPLGVIGLYVFWMIVFSSNPYLSTKFMALKDSRKKTMRTFLITVLIFTAILNLNFIIGLAARPLLPNLGEPDFATIEMAILLLPPIIAAILMIGILSAVLSTIDAILLVIGTSVGEDIYKHSINPNATDQQVINVTRIAIVLVTFVVVIFSLWKTPDLLALLMYVGLSGVGIAIAPSLLTGLFWRKASKTGALASLFIAVPFYGYINMATSINPYVGILYGTVVAFGIMIVVSAFTKPPNDQVVGQFMKKAS</sequence>
<feature type="transmembrane region" description="Helical" evidence="8">
    <location>
        <begin position="425"/>
        <end position="443"/>
    </location>
</feature>
<feature type="transmembrane region" description="Helical" evidence="8">
    <location>
        <begin position="449"/>
        <end position="469"/>
    </location>
</feature>
<feature type="transmembrane region" description="Helical" evidence="8">
    <location>
        <begin position="393"/>
        <end position="418"/>
    </location>
</feature>